<feature type="compositionally biased region" description="Low complexity" evidence="1">
    <location>
        <begin position="27"/>
        <end position="41"/>
    </location>
</feature>
<sequence>MPPSPRQPDVEHHSGAPGATPDQLALDSKTPTPSLPKSDSLSSDSFKAQLYNGFYTCSPAPSLLQPLLLCSLCREYCPSSLSALQRGHSKFFLVVKRQQIYDRSASLAALRPNRSSISSVKVNRRQSSIAVDNIAVSLTSGQDLRPSQELDLAGA</sequence>
<dbReference type="EMBL" id="AMZH03028617">
    <property type="protein sequence ID" value="RRT33619.1"/>
    <property type="molecule type" value="Genomic_DNA"/>
</dbReference>
<name>A0A426X2B8_ENSVE</name>
<organism evidence="2 3">
    <name type="scientific">Ensete ventricosum</name>
    <name type="common">Abyssinian banana</name>
    <name type="synonym">Musa ensete</name>
    <dbReference type="NCBI Taxonomy" id="4639"/>
    <lineage>
        <taxon>Eukaryota</taxon>
        <taxon>Viridiplantae</taxon>
        <taxon>Streptophyta</taxon>
        <taxon>Embryophyta</taxon>
        <taxon>Tracheophyta</taxon>
        <taxon>Spermatophyta</taxon>
        <taxon>Magnoliopsida</taxon>
        <taxon>Liliopsida</taxon>
        <taxon>Zingiberales</taxon>
        <taxon>Musaceae</taxon>
        <taxon>Ensete</taxon>
    </lineage>
</organism>
<evidence type="ECO:0000256" key="1">
    <source>
        <dbReference type="SAM" id="MobiDB-lite"/>
    </source>
</evidence>
<dbReference type="Proteomes" id="UP000287651">
    <property type="component" value="Unassembled WGS sequence"/>
</dbReference>
<comment type="caution">
    <text evidence="2">The sequence shown here is derived from an EMBL/GenBank/DDBJ whole genome shotgun (WGS) entry which is preliminary data.</text>
</comment>
<evidence type="ECO:0000313" key="3">
    <source>
        <dbReference type="Proteomes" id="UP000287651"/>
    </source>
</evidence>
<evidence type="ECO:0000313" key="2">
    <source>
        <dbReference type="EMBL" id="RRT33619.1"/>
    </source>
</evidence>
<reference evidence="2 3" key="1">
    <citation type="journal article" date="2014" name="Agronomy (Basel)">
        <title>A Draft Genome Sequence for Ensete ventricosum, the Drought-Tolerant Tree Against Hunger.</title>
        <authorList>
            <person name="Harrison J."/>
            <person name="Moore K.A."/>
            <person name="Paszkiewicz K."/>
            <person name="Jones T."/>
            <person name="Grant M."/>
            <person name="Ambacheew D."/>
            <person name="Muzemil S."/>
            <person name="Studholme D.J."/>
        </authorList>
    </citation>
    <scope>NUCLEOTIDE SEQUENCE [LARGE SCALE GENOMIC DNA]</scope>
</reference>
<gene>
    <name evidence="2" type="ORF">B296_00058671</name>
</gene>
<protein>
    <submittedName>
        <fullName evidence="2">Uncharacterized protein</fullName>
    </submittedName>
</protein>
<proteinExistence type="predicted"/>
<feature type="region of interest" description="Disordered" evidence="1">
    <location>
        <begin position="1"/>
        <end position="41"/>
    </location>
</feature>
<dbReference type="AlphaFoldDB" id="A0A426X2B8"/>
<accession>A0A426X2B8</accession>